<feature type="compositionally biased region" description="Pro residues" evidence="1">
    <location>
        <begin position="68"/>
        <end position="80"/>
    </location>
</feature>
<reference evidence="2 3" key="1">
    <citation type="submission" date="2023-06" db="EMBL/GenBank/DDBJ databases">
        <title>Black Yeasts Isolated from many extreme environments.</title>
        <authorList>
            <person name="Coleine C."/>
            <person name="Stajich J.E."/>
            <person name="Selbmann L."/>
        </authorList>
    </citation>
    <scope>NUCLEOTIDE SEQUENCE [LARGE SCALE GENOMIC DNA]</scope>
    <source>
        <strain evidence="2 3">CCFEE 5887</strain>
    </source>
</reference>
<feature type="compositionally biased region" description="Acidic residues" evidence="1">
    <location>
        <begin position="86"/>
        <end position="106"/>
    </location>
</feature>
<keyword evidence="3" id="KW-1185">Reference proteome</keyword>
<name>A0AAV9Q683_9PEZI</name>
<feature type="region of interest" description="Disordered" evidence="1">
    <location>
        <begin position="57"/>
        <end position="134"/>
    </location>
</feature>
<feature type="compositionally biased region" description="Basic residues" evidence="1">
    <location>
        <begin position="171"/>
        <end position="186"/>
    </location>
</feature>
<accession>A0AAV9Q683</accession>
<gene>
    <name evidence="2" type="ORF">LTR25_006008</name>
</gene>
<feature type="region of interest" description="Disordered" evidence="1">
    <location>
        <begin position="162"/>
        <end position="186"/>
    </location>
</feature>
<proteinExistence type="predicted"/>
<evidence type="ECO:0000313" key="2">
    <source>
        <dbReference type="EMBL" id="KAK5535001.1"/>
    </source>
</evidence>
<organism evidence="2 3">
    <name type="scientific">Vermiconidia calcicola</name>
    <dbReference type="NCBI Taxonomy" id="1690605"/>
    <lineage>
        <taxon>Eukaryota</taxon>
        <taxon>Fungi</taxon>
        <taxon>Dikarya</taxon>
        <taxon>Ascomycota</taxon>
        <taxon>Pezizomycotina</taxon>
        <taxon>Dothideomycetes</taxon>
        <taxon>Dothideomycetidae</taxon>
        <taxon>Mycosphaerellales</taxon>
        <taxon>Extremaceae</taxon>
        <taxon>Vermiconidia</taxon>
    </lineage>
</organism>
<protein>
    <submittedName>
        <fullName evidence="2">Uncharacterized protein</fullName>
    </submittedName>
</protein>
<dbReference type="Proteomes" id="UP001345827">
    <property type="component" value="Unassembled WGS sequence"/>
</dbReference>
<sequence length="186" mass="20317">MPEHDILLALSTARRLAAIILGRPATDDSEALKSIDVGSRLTPSLTRFPLRQMLPLNVPFAPLGPASGNPPPPPPPPPMPTSTNEGGEEDDDDDDEDDEEDNDVNDVTEAAQQSNPGVDASGRPKRMLKETRAKFNKRRLEYAAQHPDDAGAQNAAKVAIRNQQSVEARKVSRKEKKKEKRKAAKK</sequence>
<dbReference type="AlphaFoldDB" id="A0AAV9Q683"/>
<comment type="caution">
    <text evidence="2">The sequence shown here is derived from an EMBL/GenBank/DDBJ whole genome shotgun (WGS) entry which is preliminary data.</text>
</comment>
<evidence type="ECO:0000256" key="1">
    <source>
        <dbReference type="SAM" id="MobiDB-lite"/>
    </source>
</evidence>
<evidence type="ECO:0000313" key="3">
    <source>
        <dbReference type="Proteomes" id="UP001345827"/>
    </source>
</evidence>
<dbReference type="EMBL" id="JAXLQG010000010">
    <property type="protein sequence ID" value="KAK5535001.1"/>
    <property type="molecule type" value="Genomic_DNA"/>
</dbReference>